<keyword evidence="2" id="KW-1185">Reference proteome</keyword>
<comment type="caution">
    <text evidence="1">The sequence shown here is derived from an EMBL/GenBank/DDBJ whole genome shotgun (WGS) entry which is preliminary data.</text>
</comment>
<dbReference type="Proteomes" id="UP000239425">
    <property type="component" value="Unassembled WGS sequence"/>
</dbReference>
<evidence type="ECO:0000313" key="1">
    <source>
        <dbReference type="EMBL" id="PPE05572.1"/>
    </source>
</evidence>
<name>A0A2S5REC9_9PROT</name>
<evidence type="ECO:0000313" key="2">
    <source>
        <dbReference type="Proteomes" id="UP000239425"/>
    </source>
</evidence>
<organism evidence="1 2">
    <name type="scientific">Holospora curviuscula</name>
    <dbReference type="NCBI Taxonomy" id="1082868"/>
    <lineage>
        <taxon>Bacteria</taxon>
        <taxon>Pseudomonadati</taxon>
        <taxon>Pseudomonadota</taxon>
        <taxon>Alphaproteobacteria</taxon>
        <taxon>Holosporales</taxon>
        <taxon>Holosporaceae</taxon>
        <taxon>Holospora</taxon>
    </lineage>
</organism>
<dbReference type="EMBL" id="PHHC01000064">
    <property type="protein sequence ID" value="PPE05572.1"/>
    <property type="molecule type" value="Genomic_DNA"/>
</dbReference>
<gene>
    <name evidence="1" type="ORF">HCUR_00218</name>
</gene>
<dbReference type="RefSeq" id="WP_104206361.1">
    <property type="nucleotide sequence ID" value="NZ_PHHC01000064.1"/>
</dbReference>
<reference evidence="1 2" key="1">
    <citation type="submission" date="2017-11" db="EMBL/GenBank/DDBJ databases">
        <title>Comparative genomic analysis of Holospora spp., intranuclear symbionts of paramecia.</title>
        <authorList>
            <person name="Garushyants S.K."/>
            <person name="Beliavskaya A."/>
            <person name="Malko D.B."/>
            <person name="Logacheva M.D."/>
            <person name="Rautian M.S."/>
            <person name="Gelfand M.S."/>
        </authorList>
    </citation>
    <scope>NUCLEOTIDE SEQUENCE [LARGE SCALE GENOMIC DNA]</scope>
    <source>
        <strain evidence="2">02AZ16</strain>
    </source>
</reference>
<accession>A0A2S5REC9</accession>
<protein>
    <submittedName>
        <fullName evidence="1">Uncharacterized protein</fullName>
    </submittedName>
</protein>
<sequence>MKRAASSFWVVFSVLDGPNAGQKWLKASNYGEPTAIIYFQKAPYTLLSSIVSLGSVLKGEQGVCNAQEPISATKVSVS</sequence>
<dbReference type="AlphaFoldDB" id="A0A2S5REC9"/>
<proteinExistence type="predicted"/>